<accession>A0A0R3LG40</accession>
<evidence type="ECO:0000313" key="1">
    <source>
        <dbReference type="EMBL" id="KRR06523.1"/>
    </source>
</evidence>
<comment type="caution">
    <text evidence="1">The sequence shown here is derived from an EMBL/GenBank/DDBJ whole genome shotgun (WGS) entry which is preliminary data.</text>
</comment>
<sequence length="137" mass="15343">MRLAGIMIVAVGIAGFAAYDQYDKRVNFKRVDARISSINDQCYMEKVTREGVTKTTSTSDMLRCELAESLTREHPKWQGYTVKHKIEIRFAFVSPVDGATRTSKLEMSSFPNGRPLRAGEVLPILASKTKADKTRAI</sequence>
<evidence type="ECO:0000313" key="2">
    <source>
        <dbReference type="Proteomes" id="UP000050863"/>
    </source>
</evidence>
<dbReference type="OrthoDB" id="8234356at2"/>
<name>A0A0R3LG40_9BRAD</name>
<proteinExistence type="predicted"/>
<organism evidence="1 2">
    <name type="scientific">Bradyrhizobium jicamae</name>
    <dbReference type="NCBI Taxonomy" id="280332"/>
    <lineage>
        <taxon>Bacteria</taxon>
        <taxon>Pseudomonadati</taxon>
        <taxon>Pseudomonadota</taxon>
        <taxon>Alphaproteobacteria</taxon>
        <taxon>Hyphomicrobiales</taxon>
        <taxon>Nitrobacteraceae</taxon>
        <taxon>Bradyrhizobium</taxon>
    </lineage>
</organism>
<reference evidence="1 2" key="1">
    <citation type="submission" date="2014-03" db="EMBL/GenBank/DDBJ databases">
        <title>Bradyrhizobium valentinum sp. nov., isolated from effective nodules of Lupinus mariae-josephae, a lupine endemic of basic-lime soils in Eastern Spain.</title>
        <authorList>
            <person name="Duran D."/>
            <person name="Rey L."/>
            <person name="Navarro A."/>
            <person name="Busquets A."/>
            <person name="Imperial J."/>
            <person name="Ruiz-Argueso T."/>
        </authorList>
    </citation>
    <scope>NUCLEOTIDE SEQUENCE [LARGE SCALE GENOMIC DNA]</scope>
    <source>
        <strain evidence="1 2">PAC68</strain>
    </source>
</reference>
<gene>
    <name evidence="1" type="ORF">CQ12_33515</name>
</gene>
<dbReference type="RefSeq" id="WP_057836644.1">
    <property type="nucleotide sequence ID" value="NZ_LLXZ01000112.1"/>
</dbReference>
<dbReference type="STRING" id="280332.CQ12_33515"/>
<dbReference type="Proteomes" id="UP000050863">
    <property type="component" value="Unassembled WGS sequence"/>
</dbReference>
<keyword evidence="2" id="KW-1185">Reference proteome</keyword>
<dbReference type="AlphaFoldDB" id="A0A0R3LG40"/>
<dbReference type="EMBL" id="LLXZ01000112">
    <property type="protein sequence ID" value="KRR06523.1"/>
    <property type="molecule type" value="Genomic_DNA"/>
</dbReference>
<protein>
    <submittedName>
        <fullName evidence="1">Uncharacterized protein</fullName>
    </submittedName>
</protein>